<dbReference type="SUPFAM" id="SSF53383">
    <property type="entry name" value="PLP-dependent transferases"/>
    <property type="match status" value="1"/>
</dbReference>
<comment type="caution">
    <text evidence="8">The sequence shown here is derived from an EMBL/GenBank/DDBJ whole genome shotgun (WGS) entry which is preliminary data.</text>
</comment>
<evidence type="ECO:0000256" key="7">
    <source>
        <dbReference type="RuleBase" id="RU362118"/>
    </source>
</evidence>
<keyword evidence="4 8" id="KW-0456">Lyase</keyword>
<dbReference type="Gene3D" id="3.90.1150.10">
    <property type="entry name" value="Aspartate Aminotransferase, domain 1"/>
    <property type="match status" value="1"/>
</dbReference>
<evidence type="ECO:0000256" key="5">
    <source>
        <dbReference type="ARBA" id="ARBA00047517"/>
    </source>
</evidence>
<evidence type="ECO:0000256" key="2">
    <source>
        <dbReference type="ARBA" id="ARBA00009077"/>
    </source>
</evidence>
<evidence type="ECO:0000256" key="1">
    <source>
        <dbReference type="ARBA" id="ARBA00001933"/>
    </source>
</evidence>
<dbReference type="InterPro" id="IPR015424">
    <property type="entry name" value="PyrdxlP-dep_Trfase"/>
</dbReference>
<dbReference type="Proteomes" id="UP000294980">
    <property type="component" value="Unassembled WGS sequence"/>
</dbReference>
<comment type="similarity">
    <text evidence="2 7">Belongs to the trans-sulfuration enzymes family.</text>
</comment>
<sequence>MKQKSGADLSVQTRLVHDPDNAYGVVATPVYHASTVLFPTYADLRRGEADPLSRDSMYYGRMGTPSTRSLEDALSALDNSVGAVLFPSGVAAIAATLQCFLRPGDHLLMVDSTYGPTRNFCLGYLADIGVETTFYDPCAGTAELQSLFRENTRLVFMESPGSATFEVQDVPAIVSLAAGRGILTAIDNTWATPLLFNPLDHGVDLAIQSGTKYLNGHADCLYGVVTCRDNTLYDRLHRYALATGSHLAPDDCFLARRGLRTLAVRLAAHEAAGIALAEYLAQRSEVSQVLHPGRPEHPGHAIFRRDFCGASGLFAVVLDGFDEERLARFLDALALFGMGYSWGGFESLALPMRPVRTLSTRLALGPDQRLLRLHAGLESIDDLTADLEGAFAAAAR</sequence>
<evidence type="ECO:0000256" key="3">
    <source>
        <dbReference type="ARBA" id="ARBA00022898"/>
    </source>
</evidence>
<evidence type="ECO:0000256" key="4">
    <source>
        <dbReference type="ARBA" id="ARBA00023239"/>
    </source>
</evidence>
<dbReference type="Gene3D" id="3.40.640.10">
    <property type="entry name" value="Type I PLP-dependent aspartate aminotransferase-like (Major domain)"/>
    <property type="match status" value="1"/>
</dbReference>
<dbReference type="InterPro" id="IPR006233">
    <property type="entry name" value="Cys_b_lyase_bac"/>
</dbReference>
<dbReference type="OrthoDB" id="9805807at2"/>
<comment type="catalytic activity">
    <reaction evidence="5">
        <text>L,L-cystathionine + H2O = L-homocysteine + pyruvate + NH4(+)</text>
        <dbReference type="Rhea" id="RHEA:13965"/>
        <dbReference type="ChEBI" id="CHEBI:15361"/>
        <dbReference type="ChEBI" id="CHEBI:15377"/>
        <dbReference type="ChEBI" id="CHEBI:28938"/>
        <dbReference type="ChEBI" id="CHEBI:58161"/>
        <dbReference type="ChEBI" id="CHEBI:58199"/>
    </reaction>
</comment>
<dbReference type="InterPro" id="IPR015422">
    <property type="entry name" value="PyrdxlP-dep_Trfase_small"/>
</dbReference>
<dbReference type="GO" id="GO:0019450">
    <property type="term" value="P:L-cysteine catabolic process to pyruvate"/>
    <property type="evidence" value="ECO:0007669"/>
    <property type="project" value="TreeGrafter"/>
</dbReference>
<dbReference type="FunFam" id="3.40.640.10:FF:000046">
    <property type="entry name" value="Cystathionine gamma-lyase"/>
    <property type="match status" value="1"/>
</dbReference>
<dbReference type="GO" id="GO:0019346">
    <property type="term" value="P:transsulfuration"/>
    <property type="evidence" value="ECO:0007669"/>
    <property type="project" value="InterPro"/>
</dbReference>
<keyword evidence="3 6" id="KW-0663">Pyridoxal phosphate</keyword>
<dbReference type="AlphaFoldDB" id="A0A4V2SC07"/>
<accession>A0A4V2SC07</accession>
<name>A0A4V2SC07_9GAMM</name>
<dbReference type="GO" id="GO:0047804">
    <property type="term" value="F:cysteine-S-conjugate beta-lyase activity"/>
    <property type="evidence" value="ECO:0007669"/>
    <property type="project" value="InterPro"/>
</dbReference>
<dbReference type="PANTHER" id="PTHR43500">
    <property type="entry name" value="CYSTATHIONINE BETA-LYASE-RELATED"/>
    <property type="match status" value="1"/>
</dbReference>
<gene>
    <name evidence="8" type="ORF">EV688_1027</name>
</gene>
<dbReference type="InterPro" id="IPR015421">
    <property type="entry name" value="PyrdxlP-dep_Trfase_major"/>
</dbReference>
<evidence type="ECO:0000313" key="8">
    <source>
        <dbReference type="EMBL" id="TCO77550.1"/>
    </source>
</evidence>
<dbReference type="PANTHER" id="PTHR43500:SF1">
    <property type="entry name" value="CYSTATHIONINE BETA-LYASE-RELATED"/>
    <property type="match status" value="1"/>
</dbReference>
<dbReference type="EMBL" id="SLWX01000002">
    <property type="protein sequence ID" value="TCO77550.1"/>
    <property type="molecule type" value="Genomic_DNA"/>
</dbReference>
<proteinExistence type="inferred from homology"/>
<dbReference type="NCBIfam" id="TIGR01324">
    <property type="entry name" value="cysta_beta_ly_B"/>
    <property type="match status" value="1"/>
</dbReference>
<dbReference type="RefSeq" id="WP_117314359.1">
    <property type="nucleotide sequence ID" value="NZ_QQSW01000001.1"/>
</dbReference>
<keyword evidence="9" id="KW-1185">Reference proteome</keyword>
<reference evidence="8 9" key="1">
    <citation type="submission" date="2019-03" db="EMBL/GenBank/DDBJ databases">
        <title>Genomic Encyclopedia of Type Strains, Phase IV (KMG-IV): sequencing the most valuable type-strain genomes for metagenomic binning, comparative biology and taxonomic classification.</title>
        <authorList>
            <person name="Goeker M."/>
        </authorList>
    </citation>
    <scope>NUCLEOTIDE SEQUENCE [LARGE SCALE GENOMIC DNA]</scope>
    <source>
        <strain evidence="8 9">DSM 23344</strain>
    </source>
</reference>
<evidence type="ECO:0000256" key="6">
    <source>
        <dbReference type="PIRSR" id="PIRSR001434-2"/>
    </source>
</evidence>
<dbReference type="PIRSF" id="PIRSF001434">
    <property type="entry name" value="CGS"/>
    <property type="match status" value="1"/>
</dbReference>
<comment type="cofactor">
    <cofactor evidence="1 7">
        <name>pyridoxal 5'-phosphate</name>
        <dbReference type="ChEBI" id="CHEBI:597326"/>
    </cofactor>
</comment>
<evidence type="ECO:0000313" key="9">
    <source>
        <dbReference type="Proteomes" id="UP000294980"/>
    </source>
</evidence>
<organism evidence="8 9">
    <name type="scientific">Chromatocurvus halotolerans</name>
    <dbReference type="NCBI Taxonomy" id="1132028"/>
    <lineage>
        <taxon>Bacteria</taxon>
        <taxon>Pseudomonadati</taxon>
        <taxon>Pseudomonadota</taxon>
        <taxon>Gammaproteobacteria</taxon>
        <taxon>Cellvibrionales</taxon>
        <taxon>Halieaceae</taxon>
        <taxon>Chromatocurvus</taxon>
    </lineage>
</organism>
<dbReference type="Pfam" id="PF01053">
    <property type="entry name" value="Cys_Met_Meta_PP"/>
    <property type="match status" value="1"/>
</dbReference>
<dbReference type="GO" id="GO:0030170">
    <property type="term" value="F:pyridoxal phosphate binding"/>
    <property type="evidence" value="ECO:0007669"/>
    <property type="project" value="InterPro"/>
</dbReference>
<protein>
    <submittedName>
        <fullName evidence="8">Cystathionine beta-lyase</fullName>
    </submittedName>
</protein>
<dbReference type="InterPro" id="IPR000277">
    <property type="entry name" value="Cys/Met-Metab_PyrdxlP-dep_enz"/>
</dbReference>
<feature type="modified residue" description="N6-(pyridoxal phosphate)lysine" evidence="6">
    <location>
        <position position="212"/>
    </location>
</feature>